<keyword evidence="3" id="KW-1185">Reference proteome</keyword>
<dbReference type="EMBL" id="AWUE01024865">
    <property type="protein sequence ID" value="OMO49499.1"/>
    <property type="molecule type" value="Genomic_DNA"/>
</dbReference>
<sequence>MLEAAREDHREASTNAKLSVMCSLVDNLRNWFCIAVEGCIVCHKSSFPVILPPIASAKNPRVLSVSHVLFLPANVLETILLMLMWLSDYLYLLTWPFNDM</sequence>
<proteinExistence type="predicted"/>
<evidence type="ECO:0000256" key="1">
    <source>
        <dbReference type="SAM" id="Phobius"/>
    </source>
</evidence>
<name>A0A1R3FUF6_9ROSI</name>
<accession>A0A1R3FUF6</accession>
<keyword evidence="1" id="KW-1133">Transmembrane helix</keyword>
<comment type="caution">
    <text evidence="2">The sequence shown here is derived from an EMBL/GenBank/DDBJ whole genome shotgun (WGS) entry which is preliminary data.</text>
</comment>
<keyword evidence="1" id="KW-0472">Membrane</keyword>
<evidence type="ECO:0000313" key="2">
    <source>
        <dbReference type="EMBL" id="OMO49499.1"/>
    </source>
</evidence>
<feature type="transmembrane region" description="Helical" evidence="1">
    <location>
        <begin position="68"/>
        <end position="92"/>
    </location>
</feature>
<organism evidence="2 3">
    <name type="scientific">Corchorus olitorius</name>
    <dbReference type="NCBI Taxonomy" id="93759"/>
    <lineage>
        <taxon>Eukaryota</taxon>
        <taxon>Viridiplantae</taxon>
        <taxon>Streptophyta</taxon>
        <taxon>Embryophyta</taxon>
        <taxon>Tracheophyta</taxon>
        <taxon>Spermatophyta</taxon>
        <taxon>Magnoliopsida</taxon>
        <taxon>eudicotyledons</taxon>
        <taxon>Gunneridae</taxon>
        <taxon>Pentapetalae</taxon>
        <taxon>rosids</taxon>
        <taxon>malvids</taxon>
        <taxon>Malvales</taxon>
        <taxon>Malvaceae</taxon>
        <taxon>Grewioideae</taxon>
        <taxon>Apeibeae</taxon>
        <taxon>Corchorus</taxon>
    </lineage>
</organism>
<keyword evidence="1" id="KW-0812">Transmembrane</keyword>
<dbReference type="AlphaFoldDB" id="A0A1R3FUF6"/>
<evidence type="ECO:0000313" key="3">
    <source>
        <dbReference type="Proteomes" id="UP000187203"/>
    </source>
</evidence>
<gene>
    <name evidence="2" type="ORF">COLO4_38520</name>
</gene>
<reference evidence="3" key="1">
    <citation type="submission" date="2013-09" db="EMBL/GenBank/DDBJ databases">
        <title>Corchorus olitorius genome sequencing.</title>
        <authorList>
            <person name="Alam M."/>
            <person name="Haque M.S."/>
            <person name="Islam M.S."/>
            <person name="Emdad E.M."/>
            <person name="Islam M.M."/>
            <person name="Ahmed B."/>
            <person name="Halim A."/>
            <person name="Hossen Q.M.M."/>
            <person name="Hossain M.Z."/>
            <person name="Ahmed R."/>
            <person name="Khan M.M."/>
            <person name="Islam R."/>
            <person name="Rashid M.M."/>
            <person name="Khan S.A."/>
            <person name="Rahman M.S."/>
            <person name="Alam M."/>
            <person name="Yahiya A.S."/>
            <person name="Khan M.S."/>
            <person name="Azam M.S."/>
            <person name="Haque T."/>
            <person name="Lashkar M.Z.H."/>
            <person name="Akhand A.I."/>
            <person name="Morshed G."/>
            <person name="Roy S."/>
            <person name="Uddin K.S."/>
            <person name="Rabeya T."/>
            <person name="Hossain A.S."/>
            <person name="Chowdhury A."/>
            <person name="Snigdha A.R."/>
            <person name="Mortoza M.S."/>
            <person name="Matin S.A."/>
            <person name="Hoque S.M.E."/>
            <person name="Islam M.K."/>
            <person name="Roy D.K."/>
            <person name="Haider R."/>
            <person name="Moosa M.M."/>
            <person name="Elias S.M."/>
            <person name="Hasan A.M."/>
            <person name="Jahan S."/>
            <person name="Shafiuddin M."/>
            <person name="Mahmood N."/>
            <person name="Shommy N.S."/>
        </authorList>
    </citation>
    <scope>NUCLEOTIDE SEQUENCE [LARGE SCALE GENOMIC DNA]</scope>
    <source>
        <strain evidence="3">cv. O-4</strain>
    </source>
</reference>
<protein>
    <submittedName>
        <fullName evidence="2">Bemp1 domain-containing protein</fullName>
    </submittedName>
</protein>
<dbReference type="Proteomes" id="UP000187203">
    <property type="component" value="Unassembled WGS sequence"/>
</dbReference>